<dbReference type="EMBL" id="JACHDN010000001">
    <property type="protein sequence ID" value="MBB5475068.1"/>
    <property type="molecule type" value="Genomic_DNA"/>
</dbReference>
<feature type="transmembrane region" description="Helical" evidence="2">
    <location>
        <begin position="41"/>
        <end position="60"/>
    </location>
</feature>
<dbReference type="AlphaFoldDB" id="A0A511FDR7"/>
<protein>
    <submittedName>
        <fullName evidence="3">Uncharacterized protein</fullName>
    </submittedName>
</protein>
<dbReference type="OrthoDB" id="5122773at2"/>
<sequence>MVTEPRRPWWQATRTPLAGFAIGAFWITFGLVRWWTRDGDVTLDLVLSVAFVLLGAAYVASSVALVRRARAPETGPSARGHGRAAAVADCVRGREAWPASSADADAGDARDPGPPADWYSDVSS</sequence>
<keyword evidence="2" id="KW-1133">Transmembrane helix</keyword>
<evidence type="ECO:0000313" key="3">
    <source>
        <dbReference type="EMBL" id="GEL47371.1"/>
    </source>
</evidence>
<dbReference type="Proteomes" id="UP000321723">
    <property type="component" value="Unassembled WGS sequence"/>
</dbReference>
<gene>
    <name evidence="3" type="ORF">CHO01_24870</name>
    <name evidence="4" type="ORF">HNR08_003804</name>
</gene>
<evidence type="ECO:0000313" key="6">
    <source>
        <dbReference type="Proteomes" id="UP000564629"/>
    </source>
</evidence>
<organism evidence="3 5">
    <name type="scientific">Cellulomonas hominis</name>
    <dbReference type="NCBI Taxonomy" id="156981"/>
    <lineage>
        <taxon>Bacteria</taxon>
        <taxon>Bacillati</taxon>
        <taxon>Actinomycetota</taxon>
        <taxon>Actinomycetes</taxon>
        <taxon>Micrococcales</taxon>
        <taxon>Cellulomonadaceae</taxon>
        <taxon>Cellulomonas</taxon>
    </lineage>
</organism>
<name>A0A511FDR7_9CELL</name>
<evidence type="ECO:0000313" key="4">
    <source>
        <dbReference type="EMBL" id="MBB5475068.1"/>
    </source>
</evidence>
<comment type="caution">
    <text evidence="3">The sequence shown here is derived from an EMBL/GenBank/DDBJ whole genome shotgun (WGS) entry which is preliminary data.</text>
</comment>
<proteinExistence type="predicted"/>
<dbReference type="Proteomes" id="UP000564629">
    <property type="component" value="Unassembled WGS sequence"/>
</dbReference>
<reference evidence="4 6" key="2">
    <citation type="submission" date="2020-08" db="EMBL/GenBank/DDBJ databases">
        <title>Sequencing the genomes of 1000 actinobacteria strains.</title>
        <authorList>
            <person name="Klenk H.-P."/>
        </authorList>
    </citation>
    <scope>NUCLEOTIDE SEQUENCE [LARGE SCALE GENOMIC DNA]</scope>
    <source>
        <strain evidence="4 6">DSM 9581</strain>
    </source>
</reference>
<evidence type="ECO:0000256" key="2">
    <source>
        <dbReference type="SAM" id="Phobius"/>
    </source>
</evidence>
<evidence type="ECO:0000313" key="5">
    <source>
        <dbReference type="Proteomes" id="UP000321723"/>
    </source>
</evidence>
<dbReference type="EMBL" id="BJVQ01000036">
    <property type="protein sequence ID" value="GEL47371.1"/>
    <property type="molecule type" value="Genomic_DNA"/>
</dbReference>
<feature type="region of interest" description="Disordered" evidence="1">
    <location>
        <begin position="98"/>
        <end position="124"/>
    </location>
</feature>
<accession>A0A511FDR7</accession>
<evidence type="ECO:0000256" key="1">
    <source>
        <dbReference type="SAM" id="MobiDB-lite"/>
    </source>
</evidence>
<feature type="transmembrane region" description="Helical" evidence="2">
    <location>
        <begin position="16"/>
        <end position="35"/>
    </location>
</feature>
<keyword evidence="2" id="KW-0812">Transmembrane</keyword>
<keyword evidence="2" id="KW-0472">Membrane</keyword>
<reference evidence="3 5" key="1">
    <citation type="submission" date="2019-07" db="EMBL/GenBank/DDBJ databases">
        <title>Whole genome shotgun sequence of Cellulomonas hominis NBRC 16055.</title>
        <authorList>
            <person name="Hosoyama A."/>
            <person name="Uohara A."/>
            <person name="Ohji S."/>
            <person name="Ichikawa N."/>
        </authorList>
    </citation>
    <scope>NUCLEOTIDE SEQUENCE [LARGE SCALE GENOMIC DNA]</scope>
    <source>
        <strain evidence="3 5">NBRC 16055</strain>
    </source>
</reference>
<dbReference type="RefSeq" id="WP_146838420.1">
    <property type="nucleotide sequence ID" value="NZ_BJVQ01000036.1"/>
</dbReference>
<keyword evidence="5" id="KW-1185">Reference proteome</keyword>